<dbReference type="InterPro" id="IPR039424">
    <property type="entry name" value="SBP_5"/>
</dbReference>
<dbReference type="SUPFAM" id="SSF53850">
    <property type="entry name" value="Periplasmic binding protein-like II"/>
    <property type="match status" value="1"/>
</dbReference>
<feature type="domain" description="Solute-binding protein family 5" evidence="2">
    <location>
        <begin position="97"/>
        <end position="468"/>
    </location>
</feature>
<comment type="caution">
    <text evidence="3">The sequence shown here is derived from an EMBL/GenBank/DDBJ whole genome shotgun (WGS) entry which is preliminary data.</text>
</comment>
<evidence type="ECO:0000259" key="2">
    <source>
        <dbReference type="Pfam" id="PF00496"/>
    </source>
</evidence>
<dbReference type="InterPro" id="IPR000914">
    <property type="entry name" value="SBP_5_dom"/>
</dbReference>
<dbReference type="AlphaFoldDB" id="A0A7K3TGT4"/>
<dbReference type="Proteomes" id="UP000469763">
    <property type="component" value="Unassembled WGS sequence"/>
</dbReference>
<evidence type="ECO:0000313" key="3">
    <source>
        <dbReference type="EMBL" id="NEG77909.1"/>
    </source>
</evidence>
<keyword evidence="4" id="KW-1185">Reference proteome</keyword>
<dbReference type="Gene3D" id="3.40.190.10">
    <property type="entry name" value="Periplasmic binding protein-like II"/>
    <property type="match status" value="1"/>
</dbReference>
<feature type="chain" id="PRO_5029637220" evidence="1">
    <location>
        <begin position="39"/>
        <end position="556"/>
    </location>
</feature>
<dbReference type="GO" id="GO:0043190">
    <property type="term" value="C:ATP-binding cassette (ABC) transporter complex"/>
    <property type="evidence" value="ECO:0007669"/>
    <property type="project" value="InterPro"/>
</dbReference>
<reference evidence="3 4" key="1">
    <citation type="submission" date="2019-10" db="EMBL/GenBank/DDBJ databases">
        <title>Bifidobacterium from non-human primates.</title>
        <authorList>
            <person name="Modesto M."/>
        </authorList>
    </citation>
    <scope>NUCLEOTIDE SEQUENCE [LARGE SCALE GENOMIC DNA]</scope>
    <source>
        <strain evidence="3 4">TREC</strain>
    </source>
</reference>
<name>A0A7K3TGT4_9BIFI</name>
<dbReference type="EMBL" id="WHZY01000003">
    <property type="protein sequence ID" value="NEG77909.1"/>
    <property type="molecule type" value="Genomic_DNA"/>
</dbReference>
<dbReference type="InterPro" id="IPR030678">
    <property type="entry name" value="Peptide/Ni-bd"/>
</dbReference>
<dbReference type="PANTHER" id="PTHR30290">
    <property type="entry name" value="PERIPLASMIC BINDING COMPONENT OF ABC TRANSPORTER"/>
    <property type="match status" value="1"/>
</dbReference>
<organism evidence="3 4">
    <name type="scientific">Bifidobacterium avesanii</name>
    <dbReference type="NCBI Taxonomy" id="1798157"/>
    <lineage>
        <taxon>Bacteria</taxon>
        <taxon>Bacillati</taxon>
        <taxon>Actinomycetota</taxon>
        <taxon>Actinomycetes</taxon>
        <taxon>Bifidobacteriales</taxon>
        <taxon>Bifidobacteriaceae</taxon>
        <taxon>Bifidobacterium</taxon>
    </lineage>
</organism>
<dbReference type="GO" id="GO:0042597">
    <property type="term" value="C:periplasmic space"/>
    <property type="evidence" value="ECO:0007669"/>
    <property type="project" value="UniProtKB-ARBA"/>
</dbReference>
<dbReference type="PIRSF" id="PIRSF002741">
    <property type="entry name" value="MppA"/>
    <property type="match status" value="1"/>
</dbReference>
<dbReference type="GO" id="GO:1904680">
    <property type="term" value="F:peptide transmembrane transporter activity"/>
    <property type="evidence" value="ECO:0007669"/>
    <property type="project" value="TreeGrafter"/>
</dbReference>
<evidence type="ECO:0000313" key="4">
    <source>
        <dbReference type="Proteomes" id="UP000469763"/>
    </source>
</evidence>
<dbReference type="OrthoDB" id="5240629at2"/>
<dbReference type="GO" id="GO:0015833">
    <property type="term" value="P:peptide transport"/>
    <property type="evidence" value="ECO:0007669"/>
    <property type="project" value="TreeGrafter"/>
</dbReference>
<proteinExistence type="predicted"/>
<dbReference type="Gene3D" id="3.10.105.10">
    <property type="entry name" value="Dipeptide-binding Protein, Domain 3"/>
    <property type="match status" value="1"/>
</dbReference>
<gene>
    <name evidence="3" type="ORF">GFD22_02745</name>
</gene>
<dbReference type="RefSeq" id="WP_152350462.1">
    <property type="nucleotide sequence ID" value="NZ_WBSN01000009.1"/>
</dbReference>
<feature type="signal peptide" evidence="1">
    <location>
        <begin position="1"/>
        <end position="38"/>
    </location>
</feature>
<accession>A0A7K3TGT4</accession>
<keyword evidence="1" id="KW-0732">Signal</keyword>
<sequence>MPTHSSSSFRSRRPLSVTLSAAGLAAVLVLSGCGSANAASRSSAAGGTPVSGGTLKVAEIPDIYSCIDPSQASWSGSRNIVRQFVESLTDQDPETNEIKPWLASDWTISPDGKTYTFNLKHGITFSNGEAFNADAVVKNIQSAAATPGVPASTALTTLDQVRAVDDDTVEISFKEPNPSFLSATSITKLGMLAPESLKQTPEQRCTGSKLYGTAAFTLESYDPKTKAVLRKRADYKANSALAKHDGPAYLDAIEYQYIPEESVRTGSLVSGQVDAIVAPSDQQITDNAATQIKAAGGTVESRALPGQAFNLYPNVREGRILSDVRVRQAVSLAIDRATYASTAIRKDYTVVKGFYGATTSDAIATPELTKYDPQAAGKLLDEAGWTLGPDGYRYKDGRKLTLHWLDKTKKTGVELVIDELKQIGVDLQFDQTTAAVAKSRDQSGDYDLNSIASYTRNDPSALNLYYSDQASYKTGEFSLDEANWTKAQDLYRAGGQESDEAKRAEDYKQFQQLLADQYAVFPLYERSQDYAHSAKLQGARFIGESWVDFYDAWLAK</sequence>
<evidence type="ECO:0000256" key="1">
    <source>
        <dbReference type="SAM" id="SignalP"/>
    </source>
</evidence>
<protein>
    <submittedName>
        <fullName evidence="3">ABC transporter substrate-binding protein</fullName>
    </submittedName>
</protein>
<dbReference type="Pfam" id="PF00496">
    <property type="entry name" value="SBP_bac_5"/>
    <property type="match status" value="1"/>
</dbReference>